<comment type="caution">
    <text evidence="2">The sequence shown here is derived from an EMBL/GenBank/DDBJ whole genome shotgun (WGS) entry which is preliminary data.</text>
</comment>
<dbReference type="AlphaFoldDB" id="A0A8T0EZ31"/>
<proteinExistence type="predicted"/>
<feature type="region of interest" description="Disordered" evidence="1">
    <location>
        <begin position="1"/>
        <end position="22"/>
    </location>
</feature>
<reference evidence="2" key="2">
    <citation type="submission" date="2020-06" db="EMBL/GenBank/DDBJ databases">
        <authorList>
            <person name="Sheffer M."/>
        </authorList>
    </citation>
    <scope>NUCLEOTIDE SEQUENCE</scope>
</reference>
<accession>A0A8T0EZ31</accession>
<gene>
    <name evidence="2" type="ORF">HNY73_012240</name>
</gene>
<name>A0A8T0EZ31_ARGBR</name>
<evidence type="ECO:0000313" key="2">
    <source>
        <dbReference type="EMBL" id="KAF8781898.1"/>
    </source>
</evidence>
<protein>
    <submittedName>
        <fullName evidence="2">Uncharacterized protein</fullName>
    </submittedName>
</protein>
<evidence type="ECO:0000256" key="1">
    <source>
        <dbReference type="SAM" id="MobiDB-lite"/>
    </source>
</evidence>
<organism evidence="2 3">
    <name type="scientific">Argiope bruennichi</name>
    <name type="common">Wasp spider</name>
    <name type="synonym">Aranea bruennichi</name>
    <dbReference type="NCBI Taxonomy" id="94029"/>
    <lineage>
        <taxon>Eukaryota</taxon>
        <taxon>Metazoa</taxon>
        <taxon>Ecdysozoa</taxon>
        <taxon>Arthropoda</taxon>
        <taxon>Chelicerata</taxon>
        <taxon>Arachnida</taxon>
        <taxon>Araneae</taxon>
        <taxon>Araneomorphae</taxon>
        <taxon>Entelegynae</taxon>
        <taxon>Araneoidea</taxon>
        <taxon>Araneidae</taxon>
        <taxon>Argiope</taxon>
    </lineage>
</organism>
<reference evidence="2" key="1">
    <citation type="journal article" date="2020" name="bioRxiv">
        <title>Chromosome-level reference genome of the European wasp spider Argiope bruennichi: a resource for studies on range expansion and evolutionary adaptation.</title>
        <authorList>
            <person name="Sheffer M.M."/>
            <person name="Hoppe A."/>
            <person name="Krehenwinkel H."/>
            <person name="Uhl G."/>
            <person name="Kuss A.W."/>
            <person name="Jensen L."/>
            <person name="Jensen C."/>
            <person name="Gillespie R.G."/>
            <person name="Hoff K.J."/>
            <person name="Prost S."/>
        </authorList>
    </citation>
    <scope>NUCLEOTIDE SEQUENCE</scope>
</reference>
<feature type="compositionally biased region" description="Polar residues" evidence="1">
    <location>
        <begin position="9"/>
        <end position="22"/>
    </location>
</feature>
<dbReference type="Proteomes" id="UP000807504">
    <property type="component" value="Unassembled WGS sequence"/>
</dbReference>
<keyword evidence="3" id="KW-1185">Reference proteome</keyword>
<dbReference type="EMBL" id="JABXBU010001863">
    <property type="protein sequence ID" value="KAF8781898.1"/>
    <property type="molecule type" value="Genomic_DNA"/>
</dbReference>
<sequence length="86" mass="9562">MTDALRQPAASQMYNNSHRAANTTDNHSFKCCFCNGRNPTAPPSDACLSLIKQTTEVSQRINDCGFVANFRLNPEIYERVVGYDSS</sequence>
<evidence type="ECO:0000313" key="3">
    <source>
        <dbReference type="Proteomes" id="UP000807504"/>
    </source>
</evidence>